<organism evidence="8 9">
    <name type="scientific">Esox lucius</name>
    <name type="common">Northern pike</name>
    <dbReference type="NCBI Taxonomy" id="8010"/>
    <lineage>
        <taxon>Eukaryota</taxon>
        <taxon>Metazoa</taxon>
        <taxon>Chordata</taxon>
        <taxon>Craniata</taxon>
        <taxon>Vertebrata</taxon>
        <taxon>Euteleostomi</taxon>
        <taxon>Actinopterygii</taxon>
        <taxon>Neopterygii</taxon>
        <taxon>Teleostei</taxon>
        <taxon>Protacanthopterygii</taxon>
        <taxon>Esociformes</taxon>
        <taxon>Esocidae</taxon>
        <taxon>Esox</taxon>
    </lineage>
</organism>
<feature type="compositionally biased region" description="Basic and acidic residues" evidence="5">
    <location>
        <begin position="30"/>
        <end position="51"/>
    </location>
</feature>
<keyword evidence="9" id="KW-1185">Reference proteome</keyword>
<dbReference type="InParanoid" id="A0A3P8ZCT3"/>
<dbReference type="STRING" id="8010.ENSELUP00000026117"/>
<evidence type="ECO:0000313" key="8">
    <source>
        <dbReference type="Ensembl" id="ENSELUP00000026117.2"/>
    </source>
</evidence>
<dbReference type="OMA" id="SVNPTPH"/>
<evidence type="ECO:0000259" key="7">
    <source>
        <dbReference type="SMART" id="SM00013"/>
    </source>
</evidence>
<accession>A0A3P8ZCT3</accession>
<keyword evidence="2 6" id="KW-0732">Signal</keyword>
<evidence type="ECO:0000256" key="1">
    <source>
        <dbReference type="ARBA" id="ARBA00022614"/>
    </source>
</evidence>
<reference evidence="8" key="4">
    <citation type="submission" date="2025-09" db="UniProtKB">
        <authorList>
            <consortium name="Ensembl"/>
        </authorList>
    </citation>
    <scope>IDENTIFICATION</scope>
</reference>
<evidence type="ECO:0000256" key="2">
    <source>
        <dbReference type="ARBA" id="ARBA00022729"/>
    </source>
</evidence>
<feature type="region of interest" description="Disordered" evidence="5">
    <location>
        <begin position="210"/>
        <end position="245"/>
    </location>
</feature>
<dbReference type="SMART" id="SM00369">
    <property type="entry name" value="LRR_TYP"/>
    <property type="match status" value="10"/>
</dbReference>
<dbReference type="SMART" id="SM00013">
    <property type="entry name" value="LRRNT"/>
    <property type="match status" value="1"/>
</dbReference>
<dbReference type="GeneTree" id="ENSGT00940000167455"/>
<keyword evidence="4" id="KW-0325">Glycoprotein</keyword>
<dbReference type="Proteomes" id="UP000265140">
    <property type="component" value="Chromosome 23"/>
</dbReference>
<dbReference type="AlphaFoldDB" id="A0A3P8ZCT3"/>
<dbReference type="PROSITE" id="PS51450">
    <property type="entry name" value="LRR"/>
    <property type="match status" value="2"/>
</dbReference>
<evidence type="ECO:0000256" key="3">
    <source>
        <dbReference type="ARBA" id="ARBA00022737"/>
    </source>
</evidence>
<feature type="region of interest" description="Disordered" evidence="5">
    <location>
        <begin position="30"/>
        <end position="172"/>
    </location>
</feature>
<name>A0A3P8ZCT3_ESOLU</name>
<sequence length="938" mass="103440">MEALSLLLWVLVVPLQSFVLLSRVDTTSIEEPRGNTDHWSDWKPERQRETQTADEEEVHQGKEPAATQPEESREGGGWSEKGPIAETDSETWTIEEEEGVKPGGHDKYHGIEEEEKRMLVGGLDYREGRITEKHEKDERGEAKHNGKEKHEGGFGTEHEGRESVEKKTDGEDEKLSVNQASIEPIAPPSASLYVPFDNVALSPATQHDLTPVTSVNPTQHDRTPVTSVNPTQHDLTPVTSVNPTQHDLTPVTSVNPTQHDLTPVTSVNPTQHDLTPVTSVNPTPHDLTPVTSVNPTPHDLTPVTSVNPTPHDLTPVTSVNPPQLPMSVTQTVTQTSSRSQGVALGTEMLVESELVMVHSATDSSQSHLREEDQLVSLAMKVSVEPTVSVSRNHKQAGAIVASVKETANTFTQLKTTAKPQKAIPKLQRVKTTANKVEPTPRNTTTPSLSAKSATLTVIELQYKETSKPTIKPKVIEQTKPTLKPQTTPKTPHKQLTAKAKRTQSTAKTTVLKYTTTLKQTTEGINRKTRKQHKKNGNHLKNETKVNKHKIMKKKGTESAHFPYFKDNYCPPECACYGRVVQCSDKGVEKVPYGIPYNSRYVLLMNNHINSIQLDLLNEYLFMEFLVLSNNQLTDGSIEGALEGIPALRRLYLDRNLLESVPADLPVSLEELRLDNNRLSVMSEAAWARCPGLLVLSLSNNSLGIGSNPLPAGVLLPLGSLRTLSLDHNRLASVPLGLPLSLRELYLRGNLIREFPGEAFVGTSELTILDLSGNRLTERGLPAESLVNTTHLESLNLEGNRLKHVPRHLPSSLKTLNLEGNLISSVGKSAFLRLPHLEHLGLARNRISRVAPGALRALLDLHQLDLSHNALRQVPRQLPWGLHTVAATHNKIRSVPRDAFCWGGPDLGLSGLVRVQLEHNLIDLGHLDTKAFRCLRGFQ</sequence>
<dbReference type="Pfam" id="PF13855">
    <property type="entry name" value="LRR_8"/>
    <property type="match status" value="3"/>
</dbReference>
<protein>
    <recommendedName>
        <fullName evidence="7">LRRNT domain-containing protein</fullName>
    </recommendedName>
</protein>
<reference evidence="8" key="3">
    <citation type="submission" date="2025-08" db="UniProtKB">
        <authorList>
            <consortium name="Ensembl"/>
        </authorList>
    </citation>
    <scope>IDENTIFICATION</scope>
</reference>
<dbReference type="PANTHER" id="PTHR45712:SF18">
    <property type="entry name" value="PODOCAN-LIKE PROTEIN 1"/>
    <property type="match status" value="1"/>
</dbReference>
<dbReference type="Pfam" id="PF01462">
    <property type="entry name" value="LRRNT"/>
    <property type="match status" value="1"/>
</dbReference>
<keyword evidence="1" id="KW-0433">Leucine-rich repeat</keyword>
<feature type="region of interest" description="Disordered" evidence="5">
    <location>
        <begin position="481"/>
        <end position="506"/>
    </location>
</feature>
<feature type="signal peptide" evidence="6">
    <location>
        <begin position="1"/>
        <end position="17"/>
    </location>
</feature>
<dbReference type="SMART" id="SM00364">
    <property type="entry name" value="LRR_BAC"/>
    <property type="match status" value="7"/>
</dbReference>
<dbReference type="Ensembl" id="ENSELUT00000019438.3">
    <property type="protein sequence ID" value="ENSELUP00000026117.2"/>
    <property type="gene ID" value="ENSELUG00000000049.3"/>
</dbReference>
<proteinExistence type="predicted"/>
<reference evidence="9" key="1">
    <citation type="journal article" date="2014" name="PLoS ONE">
        <title>The genome and linkage map of the northern pike (Esox lucius): conserved synteny revealed between the salmonid sister group and the Neoteleostei.</title>
        <authorList>
            <person name="Rondeau E.B."/>
            <person name="Minkley D.R."/>
            <person name="Leong J.S."/>
            <person name="Messmer A.M."/>
            <person name="Jantzen J.R."/>
            <person name="von Schalburg K.R."/>
            <person name="Lemon C."/>
            <person name="Bird N.H."/>
            <person name="Koop B.F."/>
        </authorList>
    </citation>
    <scope>NUCLEOTIDE SEQUENCE</scope>
</reference>
<dbReference type="PANTHER" id="PTHR45712">
    <property type="entry name" value="AGAP008170-PA"/>
    <property type="match status" value="1"/>
</dbReference>
<dbReference type="InterPro" id="IPR003591">
    <property type="entry name" value="Leu-rich_rpt_typical-subtyp"/>
</dbReference>
<dbReference type="GO" id="GO:0005615">
    <property type="term" value="C:extracellular space"/>
    <property type="evidence" value="ECO:0007669"/>
    <property type="project" value="TreeGrafter"/>
</dbReference>
<dbReference type="Bgee" id="ENSELUG00000000049">
    <property type="expression patterns" value="Expressed in embryo"/>
</dbReference>
<dbReference type="InterPro" id="IPR000372">
    <property type="entry name" value="LRRNT"/>
</dbReference>
<dbReference type="InterPro" id="IPR001611">
    <property type="entry name" value="Leu-rich_rpt"/>
</dbReference>
<dbReference type="SUPFAM" id="SSF52058">
    <property type="entry name" value="L domain-like"/>
    <property type="match status" value="1"/>
</dbReference>
<feature type="chain" id="PRO_5044221564" description="LRRNT domain-containing protein" evidence="6">
    <location>
        <begin position="18"/>
        <end position="938"/>
    </location>
</feature>
<feature type="compositionally biased region" description="Low complexity" evidence="5">
    <location>
        <begin position="481"/>
        <end position="496"/>
    </location>
</feature>
<feature type="compositionally biased region" description="Basic and acidic residues" evidence="5">
    <location>
        <begin position="99"/>
        <end position="172"/>
    </location>
</feature>
<evidence type="ECO:0000256" key="5">
    <source>
        <dbReference type="SAM" id="MobiDB-lite"/>
    </source>
</evidence>
<evidence type="ECO:0000256" key="6">
    <source>
        <dbReference type="SAM" id="SignalP"/>
    </source>
</evidence>
<reference evidence="8" key="2">
    <citation type="submission" date="2020-02" db="EMBL/GenBank/DDBJ databases">
        <title>Esox lucius (northern pike) genome, fEsoLuc1, primary haplotype.</title>
        <authorList>
            <person name="Myers G."/>
            <person name="Karagic N."/>
            <person name="Meyer A."/>
            <person name="Pippel M."/>
            <person name="Reichard M."/>
            <person name="Winkler S."/>
            <person name="Tracey A."/>
            <person name="Sims Y."/>
            <person name="Howe K."/>
            <person name="Rhie A."/>
            <person name="Formenti G."/>
            <person name="Durbin R."/>
            <person name="Fedrigo O."/>
            <person name="Jarvis E.D."/>
        </authorList>
    </citation>
    <scope>NUCLEOTIDE SEQUENCE [LARGE SCALE GENOMIC DNA]</scope>
</reference>
<evidence type="ECO:0000313" key="9">
    <source>
        <dbReference type="Proteomes" id="UP000265140"/>
    </source>
</evidence>
<dbReference type="Gene3D" id="3.80.10.10">
    <property type="entry name" value="Ribonuclease Inhibitor"/>
    <property type="match status" value="2"/>
</dbReference>
<dbReference type="InterPro" id="IPR050333">
    <property type="entry name" value="SLRP"/>
</dbReference>
<feature type="compositionally biased region" description="Acidic residues" evidence="5">
    <location>
        <begin position="87"/>
        <end position="98"/>
    </location>
</feature>
<evidence type="ECO:0000256" key="4">
    <source>
        <dbReference type="ARBA" id="ARBA00023180"/>
    </source>
</evidence>
<feature type="domain" description="LRRNT" evidence="7">
    <location>
        <begin position="568"/>
        <end position="600"/>
    </location>
</feature>
<dbReference type="InterPro" id="IPR032675">
    <property type="entry name" value="LRR_dom_sf"/>
</dbReference>
<keyword evidence="3" id="KW-0677">Repeat</keyword>